<evidence type="ECO:0000256" key="7">
    <source>
        <dbReference type="ARBA" id="ARBA00022949"/>
    </source>
</evidence>
<feature type="compositionally biased region" description="Low complexity" evidence="14">
    <location>
        <begin position="133"/>
        <end position="142"/>
    </location>
</feature>
<keyword evidence="10 11" id="KW-0472">Membrane</keyword>
<dbReference type="PANTHER" id="PTHR23288:SF38">
    <property type="entry name" value="OCCLUDIN"/>
    <property type="match status" value="1"/>
</dbReference>
<feature type="transmembrane region" description="Helical" evidence="15">
    <location>
        <begin position="676"/>
        <end position="698"/>
    </location>
</feature>
<comment type="caution">
    <text evidence="18">The sequence shown here is derived from an EMBL/GenBank/DDBJ whole genome shotgun (WGS) entry which is preliminary data.</text>
</comment>
<keyword evidence="8 15" id="KW-1133">Transmembrane helix</keyword>
<evidence type="ECO:0000256" key="8">
    <source>
        <dbReference type="ARBA" id="ARBA00022989"/>
    </source>
</evidence>
<feature type="domain" description="MARVEL" evidence="16">
    <location>
        <begin position="669"/>
        <end position="883"/>
    </location>
</feature>
<feature type="compositionally biased region" description="Polar residues" evidence="14">
    <location>
        <begin position="917"/>
        <end position="929"/>
    </location>
</feature>
<dbReference type="SUPFAM" id="SSF144292">
    <property type="entry name" value="occludin/ELL-like"/>
    <property type="match status" value="2"/>
</dbReference>
<evidence type="ECO:0000256" key="3">
    <source>
        <dbReference type="ARBA" id="ARBA00009171"/>
    </source>
</evidence>
<feature type="region of interest" description="Disordered" evidence="14">
    <location>
        <begin position="917"/>
        <end position="984"/>
    </location>
</feature>
<dbReference type="InterPro" id="IPR031176">
    <property type="entry name" value="ELL/occludin"/>
</dbReference>
<dbReference type="Pfam" id="PF01284">
    <property type="entry name" value="MARVEL"/>
    <property type="match status" value="1"/>
</dbReference>
<evidence type="ECO:0000256" key="10">
    <source>
        <dbReference type="ARBA" id="ARBA00023136"/>
    </source>
</evidence>
<evidence type="ECO:0000256" key="2">
    <source>
        <dbReference type="ARBA" id="ARBA00004651"/>
    </source>
</evidence>
<dbReference type="GO" id="GO:0032968">
    <property type="term" value="P:positive regulation of transcription elongation by RNA polymerase II"/>
    <property type="evidence" value="ECO:0007669"/>
    <property type="project" value="TreeGrafter"/>
</dbReference>
<feature type="domain" description="OCEL" evidence="17">
    <location>
        <begin position="445"/>
        <end position="539"/>
    </location>
</feature>
<keyword evidence="7" id="KW-0965">Cell junction</keyword>
<keyword evidence="4" id="KW-0796">Tight junction</keyword>
<feature type="region of interest" description="Disordered" evidence="14">
    <location>
        <begin position="96"/>
        <end position="160"/>
    </location>
</feature>
<feature type="compositionally biased region" description="Basic and acidic residues" evidence="14">
    <location>
        <begin position="933"/>
        <end position="947"/>
    </location>
</feature>
<feature type="compositionally biased region" description="Polar residues" evidence="14">
    <location>
        <begin position="52"/>
        <end position="61"/>
    </location>
</feature>
<feature type="compositionally biased region" description="Low complexity" evidence="14">
    <location>
        <begin position="15"/>
        <end position="51"/>
    </location>
</feature>
<comment type="similarity">
    <text evidence="3 12">Belongs to the ELL/occludin family.</text>
</comment>
<dbReference type="Proteomes" id="UP000314294">
    <property type="component" value="Unassembled WGS sequence"/>
</dbReference>
<sequence>MKSWSSTFKRQDPGSVVESSSSKSNSISGPAGPVWVTHTPTPDDVTDIVDTSSIGRTSSTPPYAEKEDNNPNMKDKLKSFIPRSWGGIMDKWTKDSDSVNDSDASTSKIQILPNGSRVSPPVSPLLERRDGSESLGHSSRSSNRPLLRESPSGAPLYPSPQEESLLTSIHPAEYYAEKLEVYNLKYSYLKSWPGLLRLLAGLQLLFGGMVFACIIAYIQKDSEWSNSYGLYNGAYNNGLGMSGYSYRGPMTAFVLAIAGVSWIITLILLVVGMTMYYRTILLDAPWWPLTEAFINVALFLFYMAAGIVYLNDLNRGGLCYTTIGVNPIMANLCRVDGGQMAGTAFIFINMAMYLGSFLVCLKMWRHEAARRETEYFENQPQEELHQSIPLTTQKVKRISFKDEKDKSLSKDDRHQKTLISEVHKNPVRVNRATVSEYTPKVHVIADYIIKYPGISCVEEKEKYKAVFNDQYQEYKDLHRDIGTTLDKFRQLDATMARLLREGKSQEEHGFLEKKERCDYLKAKLSHIKNKIRIFDQEAMEDGCTAPLRVEAHSRSARFFYRTVSTGGMTPWSSKEERRRHEIHREGAKLRNDFNRARWNYSKILKTMYEPRYYDSPPVYSPPYSTNSQSFYPPRSILSPRSQHVAHTDNAPHDSNYNQEKPQLFYRWFSPPGFVKTFHGVTVLMCFLIFACVASTLVWDMNGFGYGGYGVGATGAGGGTESGYYGGSYGYGGSYMTPKSAKSAMISMAAINFLVSLGFLVSSFSRSRIMRGCRFYLTVFICDIILAVLQGIIDIIFVIGVNPMSQSSQSMLYNPMLMMCQNIQGSPSLSGSVGAGFPGGFPMYNQYLHHYCYMDPEETVGLVLGLMVVLALSLSAYFAYKTRSKIWHHGKAHIYWDEPLVRSFPANSNHRAAEPLYQNSRAPVCGSSSSEEADSIRKPPPDHVEKGQRKGRGPRPAAREKMESPYETGYTTGDTGNELDGGHTDDLYRLYPEITSDEQRRQYKKEFDSDLACYKSLCAEMDDISDQMHKLSRELDMLDEDSMKYQGVADEHNRLKVLKRTSDYQAKKKRCKELRKKLFHIKRLRGAAALDTKLQRL</sequence>
<dbReference type="AlphaFoldDB" id="A0A4Z2IIF6"/>
<feature type="domain" description="MARVEL" evidence="16">
    <location>
        <begin position="191"/>
        <end position="365"/>
    </location>
</feature>
<evidence type="ECO:0000313" key="18">
    <source>
        <dbReference type="EMBL" id="TNN77092.1"/>
    </source>
</evidence>
<feature type="transmembrane region" description="Helical" evidence="15">
    <location>
        <begin position="859"/>
        <end position="879"/>
    </location>
</feature>
<evidence type="ECO:0000259" key="17">
    <source>
        <dbReference type="PROSITE" id="PS51980"/>
    </source>
</evidence>
<evidence type="ECO:0000256" key="12">
    <source>
        <dbReference type="PROSITE-ProRule" id="PRU01324"/>
    </source>
</evidence>
<feature type="region of interest" description="Disordered" evidence="14">
    <location>
        <begin position="1"/>
        <end position="78"/>
    </location>
</feature>
<evidence type="ECO:0000256" key="13">
    <source>
        <dbReference type="SAM" id="Coils"/>
    </source>
</evidence>
<feature type="transmembrane region" description="Helical" evidence="15">
    <location>
        <begin position="743"/>
        <end position="763"/>
    </location>
</feature>
<protein>
    <submittedName>
        <fullName evidence="18">MARVEL domain-containing protein 2</fullName>
    </submittedName>
</protein>
<dbReference type="Gene3D" id="6.10.140.340">
    <property type="match status" value="2"/>
</dbReference>
<dbReference type="InterPro" id="IPR008253">
    <property type="entry name" value="Marvel"/>
</dbReference>
<evidence type="ECO:0000256" key="9">
    <source>
        <dbReference type="ARBA" id="ARBA00023054"/>
    </source>
</evidence>
<organism evidence="18 19">
    <name type="scientific">Liparis tanakae</name>
    <name type="common">Tanaka's snailfish</name>
    <dbReference type="NCBI Taxonomy" id="230148"/>
    <lineage>
        <taxon>Eukaryota</taxon>
        <taxon>Metazoa</taxon>
        <taxon>Chordata</taxon>
        <taxon>Craniata</taxon>
        <taxon>Vertebrata</taxon>
        <taxon>Euteleostomi</taxon>
        <taxon>Actinopterygii</taxon>
        <taxon>Neopterygii</taxon>
        <taxon>Teleostei</taxon>
        <taxon>Neoteleostei</taxon>
        <taxon>Acanthomorphata</taxon>
        <taxon>Eupercaria</taxon>
        <taxon>Perciformes</taxon>
        <taxon>Cottioidei</taxon>
        <taxon>Cottales</taxon>
        <taxon>Liparidae</taxon>
        <taxon>Liparis</taxon>
    </lineage>
</organism>
<dbReference type="Pfam" id="PF07303">
    <property type="entry name" value="Occludin_ELL"/>
    <property type="match status" value="2"/>
</dbReference>
<dbReference type="PROSITE" id="PS51225">
    <property type="entry name" value="MARVEL"/>
    <property type="match status" value="2"/>
</dbReference>
<dbReference type="GO" id="GO:0005923">
    <property type="term" value="C:bicellular tight junction"/>
    <property type="evidence" value="ECO:0007669"/>
    <property type="project" value="UniProtKB-SubCell"/>
</dbReference>
<evidence type="ECO:0000256" key="15">
    <source>
        <dbReference type="SAM" id="Phobius"/>
    </source>
</evidence>
<dbReference type="OrthoDB" id="6284217at2759"/>
<evidence type="ECO:0000256" key="5">
    <source>
        <dbReference type="ARBA" id="ARBA00022475"/>
    </source>
</evidence>
<name>A0A4Z2IIF6_9TELE</name>
<evidence type="ECO:0000256" key="4">
    <source>
        <dbReference type="ARBA" id="ARBA00022427"/>
    </source>
</evidence>
<dbReference type="PROSITE" id="PS51980">
    <property type="entry name" value="OCEL"/>
    <property type="match status" value="2"/>
</dbReference>
<evidence type="ECO:0000313" key="19">
    <source>
        <dbReference type="Proteomes" id="UP000314294"/>
    </source>
</evidence>
<evidence type="ECO:0000256" key="11">
    <source>
        <dbReference type="PROSITE-ProRule" id="PRU00581"/>
    </source>
</evidence>
<feature type="transmembrane region" description="Helical" evidence="15">
    <location>
        <begin position="292"/>
        <end position="310"/>
    </location>
</feature>
<feature type="domain" description="OCEL" evidence="17">
    <location>
        <begin position="984"/>
        <end position="1092"/>
    </location>
</feature>
<dbReference type="GO" id="GO:0005886">
    <property type="term" value="C:plasma membrane"/>
    <property type="evidence" value="ECO:0007669"/>
    <property type="project" value="UniProtKB-SubCell"/>
</dbReference>
<dbReference type="GO" id="GO:0042795">
    <property type="term" value="P:snRNA transcription by RNA polymerase II"/>
    <property type="evidence" value="ECO:0007669"/>
    <property type="project" value="TreeGrafter"/>
</dbReference>
<feature type="transmembrane region" description="Helical" evidence="15">
    <location>
        <begin position="340"/>
        <end position="361"/>
    </location>
</feature>
<dbReference type="EMBL" id="SRLO01000087">
    <property type="protein sequence ID" value="TNN77092.1"/>
    <property type="molecule type" value="Genomic_DNA"/>
</dbReference>
<feature type="transmembrane region" description="Helical" evidence="15">
    <location>
        <begin position="195"/>
        <end position="218"/>
    </location>
</feature>
<keyword evidence="6 11" id="KW-0812">Transmembrane</keyword>
<evidence type="ECO:0000256" key="14">
    <source>
        <dbReference type="SAM" id="MobiDB-lite"/>
    </source>
</evidence>
<keyword evidence="5" id="KW-1003">Cell membrane</keyword>
<feature type="transmembrane region" description="Helical" evidence="15">
    <location>
        <begin position="775"/>
        <end position="800"/>
    </location>
</feature>
<evidence type="ECO:0000259" key="16">
    <source>
        <dbReference type="PROSITE" id="PS51225"/>
    </source>
</evidence>
<dbReference type="InterPro" id="IPR010844">
    <property type="entry name" value="Occludin_ELL"/>
</dbReference>
<feature type="compositionally biased region" description="Basic and acidic residues" evidence="14">
    <location>
        <begin position="64"/>
        <end position="78"/>
    </location>
</feature>
<comment type="subcellular location">
    <subcellularLocation>
        <location evidence="1">Cell junction</location>
        <location evidence="1">Tight junction</location>
    </subcellularLocation>
    <subcellularLocation>
        <location evidence="2">Cell membrane</location>
        <topology evidence="2">Multi-pass membrane protein</topology>
    </subcellularLocation>
</comment>
<feature type="coiled-coil region" evidence="13">
    <location>
        <begin position="1013"/>
        <end position="1040"/>
    </location>
</feature>
<keyword evidence="9 13" id="KW-0175">Coiled coil</keyword>
<feature type="transmembrane region" description="Helical" evidence="15">
    <location>
        <begin position="250"/>
        <end position="271"/>
    </location>
</feature>
<dbReference type="PANTHER" id="PTHR23288">
    <property type="entry name" value="OCCLUDIN AND RNA POLYMERASE II ELONGATION FACTOR ELL"/>
    <property type="match status" value="1"/>
</dbReference>
<dbReference type="GO" id="GO:0000987">
    <property type="term" value="F:cis-regulatory region sequence-specific DNA binding"/>
    <property type="evidence" value="ECO:0007669"/>
    <property type="project" value="TreeGrafter"/>
</dbReference>
<accession>A0A4Z2IIF6</accession>
<feature type="compositionally biased region" description="Polar residues" evidence="14">
    <location>
        <begin position="99"/>
        <end position="109"/>
    </location>
</feature>
<evidence type="ECO:0000256" key="6">
    <source>
        <dbReference type="ARBA" id="ARBA00022692"/>
    </source>
</evidence>
<gene>
    <name evidence="18" type="primary">Marveld2</name>
    <name evidence="18" type="ORF">EYF80_012730</name>
</gene>
<proteinExistence type="inferred from homology"/>
<reference evidence="18 19" key="1">
    <citation type="submission" date="2019-03" db="EMBL/GenBank/DDBJ databases">
        <title>First draft genome of Liparis tanakae, snailfish: a comprehensive survey of snailfish specific genes.</title>
        <authorList>
            <person name="Kim W."/>
            <person name="Song I."/>
            <person name="Jeong J.-H."/>
            <person name="Kim D."/>
            <person name="Kim S."/>
            <person name="Ryu S."/>
            <person name="Song J.Y."/>
            <person name="Lee S.K."/>
        </authorList>
    </citation>
    <scope>NUCLEOTIDE SEQUENCE [LARGE SCALE GENOMIC DNA]</scope>
    <source>
        <tissue evidence="18">Muscle</tissue>
    </source>
</reference>
<keyword evidence="19" id="KW-1185">Reference proteome</keyword>
<evidence type="ECO:0000256" key="1">
    <source>
        <dbReference type="ARBA" id="ARBA00004435"/>
    </source>
</evidence>
<dbReference type="GO" id="GO:0008023">
    <property type="term" value="C:transcription elongation factor complex"/>
    <property type="evidence" value="ECO:0007669"/>
    <property type="project" value="TreeGrafter"/>
</dbReference>